<evidence type="ECO:0000256" key="2">
    <source>
        <dbReference type="ARBA" id="ARBA00009040"/>
    </source>
</evidence>
<evidence type="ECO:0000256" key="10">
    <source>
        <dbReference type="SAM" id="MobiDB-lite"/>
    </source>
</evidence>
<keyword evidence="5" id="KW-0808">Transferase</keyword>
<dbReference type="EC" id="2.4.1.34" evidence="3"/>
<dbReference type="InterPro" id="IPR026899">
    <property type="entry name" value="FKS1-like_dom1"/>
</dbReference>
<evidence type="ECO:0000256" key="11">
    <source>
        <dbReference type="SAM" id="Phobius"/>
    </source>
</evidence>
<dbReference type="InterPro" id="IPR003440">
    <property type="entry name" value="Glyco_trans_48_dom"/>
</dbReference>
<evidence type="ECO:0000256" key="6">
    <source>
        <dbReference type="ARBA" id="ARBA00022692"/>
    </source>
</evidence>
<dbReference type="STRING" id="431595.K3W6F7"/>
<feature type="transmembrane region" description="Helical" evidence="11">
    <location>
        <begin position="495"/>
        <end position="515"/>
    </location>
</feature>
<comment type="catalytic activity">
    <reaction evidence="9">
        <text>[(1-&gt;3)-beta-D-glucosyl](n) + UDP-alpha-D-glucose = [(1-&gt;3)-beta-D-glucosyl](n+1) + UDP + H(+)</text>
        <dbReference type="Rhea" id="RHEA:21476"/>
        <dbReference type="Rhea" id="RHEA-COMP:11146"/>
        <dbReference type="Rhea" id="RHEA-COMP:14303"/>
        <dbReference type="ChEBI" id="CHEBI:15378"/>
        <dbReference type="ChEBI" id="CHEBI:37671"/>
        <dbReference type="ChEBI" id="CHEBI:58223"/>
        <dbReference type="ChEBI" id="CHEBI:58885"/>
        <dbReference type="EC" id="2.4.1.34"/>
    </reaction>
</comment>
<feature type="transmembrane region" description="Helical" evidence="11">
    <location>
        <begin position="454"/>
        <end position="474"/>
    </location>
</feature>
<dbReference type="PANTHER" id="PTHR12741:SF48">
    <property type="entry name" value="1,3-BETA-GLUCAN SYNTHASE COMPONENT FKS1-RELATED"/>
    <property type="match status" value="1"/>
</dbReference>
<accession>K3W6F7</accession>
<feature type="transmembrane region" description="Helical" evidence="11">
    <location>
        <begin position="1576"/>
        <end position="1598"/>
    </location>
</feature>
<dbReference type="PANTHER" id="PTHR12741">
    <property type="entry name" value="LYST-INTERACTING PROTEIN LIP5 DOPAMINE RESPONSIVE PROTEIN DRG-1"/>
    <property type="match status" value="1"/>
</dbReference>
<feature type="transmembrane region" description="Helical" evidence="11">
    <location>
        <begin position="398"/>
        <end position="418"/>
    </location>
</feature>
<reference evidence="14" key="2">
    <citation type="submission" date="2010-04" db="EMBL/GenBank/DDBJ databases">
        <authorList>
            <person name="Buell R."/>
            <person name="Hamilton J."/>
            <person name="Hostetler J."/>
        </authorList>
    </citation>
    <scope>NUCLEOTIDE SEQUENCE [LARGE SCALE GENOMIC DNA]</scope>
    <source>
        <strain evidence="14">DAOM:BR144</strain>
    </source>
</reference>
<evidence type="ECO:0000256" key="7">
    <source>
        <dbReference type="ARBA" id="ARBA00022989"/>
    </source>
</evidence>
<dbReference type="Pfam" id="PF02364">
    <property type="entry name" value="Glucan_synthase"/>
    <property type="match status" value="1"/>
</dbReference>
<dbReference type="InParanoid" id="K3W6F7"/>
<evidence type="ECO:0000256" key="1">
    <source>
        <dbReference type="ARBA" id="ARBA00004141"/>
    </source>
</evidence>
<dbReference type="GO" id="GO:0000148">
    <property type="term" value="C:1,3-beta-D-glucan synthase complex"/>
    <property type="evidence" value="ECO:0007669"/>
    <property type="project" value="InterPro"/>
</dbReference>
<feature type="transmembrane region" description="Helical" evidence="11">
    <location>
        <begin position="265"/>
        <end position="288"/>
    </location>
</feature>
<comment type="subcellular location">
    <subcellularLocation>
        <location evidence="1">Membrane</location>
        <topology evidence="1">Multi-pass membrane protein</topology>
    </subcellularLocation>
</comment>
<evidence type="ECO:0000256" key="4">
    <source>
        <dbReference type="ARBA" id="ARBA00022676"/>
    </source>
</evidence>
<feature type="transmembrane region" description="Helical" evidence="11">
    <location>
        <begin position="1279"/>
        <end position="1297"/>
    </location>
</feature>
<proteinExistence type="inferred from homology"/>
<evidence type="ECO:0000256" key="9">
    <source>
        <dbReference type="ARBA" id="ARBA00047777"/>
    </source>
</evidence>
<keyword evidence="14" id="KW-1185">Reference proteome</keyword>
<organism evidence="13 14">
    <name type="scientific">Globisporangium ultimum (strain ATCC 200006 / CBS 805.95 / DAOM BR144)</name>
    <name type="common">Pythium ultimum</name>
    <dbReference type="NCBI Taxonomy" id="431595"/>
    <lineage>
        <taxon>Eukaryota</taxon>
        <taxon>Sar</taxon>
        <taxon>Stramenopiles</taxon>
        <taxon>Oomycota</taxon>
        <taxon>Peronosporomycetes</taxon>
        <taxon>Pythiales</taxon>
        <taxon>Pythiaceae</taxon>
        <taxon>Globisporangium</taxon>
    </lineage>
</organism>
<evidence type="ECO:0000313" key="13">
    <source>
        <dbReference type="EnsemblProtists" id="PYU1_T000548"/>
    </source>
</evidence>
<keyword evidence="7 11" id="KW-1133">Transmembrane helix</keyword>
<evidence type="ECO:0000256" key="5">
    <source>
        <dbReference type="ARBA" id="ARBA00022679"/>
    </source>
</evidence>
<name>K3W6F7_GLOUD</name>
<feature type="domain" description="1,3-beta-glucan synthase component FKS1-like" evidence="12">
    <location>
        <begin position="135"/>
        <end position="241"/>
    </location>
</feature>
<feature type="transmembrane region" description="Helical" evidence="11">
    <location>
        <begin position="368"/>
        <end position="386"/>
    </location>
</feature>
<dbReference type="VEuPathDB" id="FungiDB:PYU1_G000548"/>
<dbReference type="GO" id="GO:0006075">
    <property type="term" value="P:(1-&gt;3)-beta-D-glucan biosynthetic process"/>
    <property type="evidence" value="ECO:0007669"/>
    <property type="project" value="InterPro"/>
</dbReference>
<feature type="transmembrane region" description="Helical" evidence="11">
    <location>
        <begin position="1476"/>
        <end position="1497"/>
    </location>
</feature>
<protein>
    <recommendedName>
        <fullName evidence="3">1,3-beta-glucan synthase</fullName>
        <ecNumber evidence="3">2.4.1.34</ecNumber>
    </recommendedName>
</protein>
<dbReference type="Pfam" id="PF14288">
    <property type="entry name" value="FKS1_dom1"/>
    <property type="match status" value="1"/>
</dbReference>
<dbReference type="SMART" id="SM01205">
    <property type="entry name" value="FKS1_dom1"/>
    <property type="match status" value="1"/>
</dbReference>
<dbReference type="GO" id="GO:0003843">
    <property type="term" value="F:1,3-beta-D-glucan synthase activity"/>
    <property type="evidence" value="ECO:0007669"/>
    <property type="project" value="UniProtKB-EC"/>
</dbReference>
<feature type="transmembrane region" description="Helical" evidence="11">
    <location>
        <begin position="1373"/>
        <end position="1396"/>
    </location>
</feature>
<keyword evidence="8 11" id="KW-0472">Membrane</keyword>
<feature type="compositionally biased region" description="Polar residues" evidence="10">
    <location>
        <begin position="26"/>
        <end position="36"/>
    </location>
</feature>
<dbReference type="GO" id="GO:0005886">
    <property type="term" value="C:plasma membrane"/>
    <property type="evidence" value="ECO:0007669"/>
    <property type="project" value="TreeGrafter"/>
</dbReference>
<keyword evidence="4" id="KW-0328">Glycosyltransferase</keyword>
<dbReference type="Proteomes" id="UP000019132">
    <property type="component" value="Unassembled WGS sequence"/>
</dbReference>
<feature type="region of interest" description="Disordered" evidence="10">
    <location>
        <begin position="1"/>
        <end position="42"/>
    </location>
</feature>
<reference evidence="14" key="1">
    <citation type="journal article" date="2010" name="Genome Biol.">
        <title>Genome sequence of the necrotrophic plant pathogen Pythium ultimum reveals original pathogenicity mechanisms and effector repertoire.</title>
        <authorList>
            <person name="Levesque C.A."/>
            <person name="Brouwer H."/>
            <person name="Cano L."/>
            <person name="Hamilton J.P."/>
            <person name="Holt C."/>
            <person name="Huitema E."/>
            <person name="Raffaele S."/>
            <person name="Robideau G.P."/>
            <person name="Thines M."/>
            <person name="Win J."/>
            <person name="Zerillo M.M."/>
            <person name="Beakes G.W."/>
            <person name="Boore J.L."/>
            <person name="Busam D."/>
            <person name="Dumas B."/>
            <person name="Ferriera S."/>
            <person name="Fuerstenberg S.I."/>
            <person name="Gachon C.M."/>
            <person name="Gaulin E."/>
            <person name="Govers F."/>
            <person name="Grenville-Briggs L."/>
            <person name="Horner N."/>
            <person name="Hostetler J."/>
            <person name="Jiang R.H."/>
            <person name="Johnson J."/>
            <person name="Krajaejun T."/>
            <person name="Lin H."/>
            <person name="Meijer H.J."/>
            <person name="Moore B."/>
            <person name="Morris P."/>
            <person name="Phuntmart V."/>
            <person name="Puiu D."/>
            <person name="Shetty J."/>
            <person name="Stajich J.E."/>
            <person name="Tripathy S."/>
            <person name="Wawra S."/>
            <person name="van West P."/>
            <person name="Whitty B.R."/>
            <person name="Coutinho P.M."/>
            <person name="Henrissat B."/>
            <person name="Martin F."/>
            <person name="Thomas P.D."/>
            <person name="Tyler B.M."/>
            <person name="De Vries R.P."/>
            <person name="Kamoun S."/>
            <person name="Yandell M."/>
            <person name="Tisserat N."/>
            <person name="Buell C.R."/>
        </authorList>
    </citation>
    <scope>NUCLEOTIDE SEQUENCE</scope>
    <source>
        <strain evidence="14">DAOM:BR144</strain>
    </source>
</reference>
<sequence>LDADRRRNNSGRTERFSTRLTGLDVNGSQPPSSNGKSYGKDSDAYAADDEEASIDFCCELLRSKFGFQEGSVSNQREHVLLLLANGKARSKPSDVPDHHIIELHKKLFGNYRDWCKFLKAQPVHFRASAGGKLKHPLHMDMMLYFLIWGEAGNLRHMPECLCYLYHQMMEATNADTNVQDTKPEGWYLTNVVRPIWSECSNMQRRNQLKKPLEHVQIRNYDDINEYFWKQHCLSIDITNVGRELSQNHGKTFYEHRSIFTLVLNYYRIFQFNLMFLVLLVVLAFAVTISPDGGKDWFTQFGRIGDVVEPYHTRDLKLAVVAIVFSHACLCLFKCVLEACHGWHLLIAKESSASSSRSLTYGSALVVRMLWNGGFAVLFGLMIFVPLNEERDTALLDQFLPVAGAFILPGLLVLLVQAFSPQLISGTFASKFVREGESCYVGQNMTPPLSYQIKYIIFWLVLWALKALVSYFILIRPLMLPSLAIYTMKLDYQSSLVSFHNLGVILSLWLPVVFIFNYDTQIYFTIFQALLGAFKGVLMKTGEIRGVKEMSKAFRVAPQLFDQKVVTTMARASDASANGNDSSRPSALAAAYESQMMLRFVVVWNEIVNSFREGDLLDDKEAAILQYDIRSNGEVFEPVFLSAGKLGEAMSLTVKTAKEGKGESQLRVALVESDCLSALRSFYTASFYVLTSLFGNDDADVMDGFRMIEDIASAGGFMKSFNVRELVRLRAAVVDLLEEILELPDPDVQSQHMPGARVHTMGVVRNFVSKMEVFLNILQAFCVDPVLQSKFRNSKFCSSTNGYMYASRGLVNLFCSDSAMGAATRACLLLSLERSEAMPRCTEAQRRLGFFMKSLVMDIPQLQAIKEMRSFSVVTPFYAETVLFSLEDLNNPLVNHPIFEKAEEDGKNLTILKYLTKIHEEEWLNFLERMDVSSPEEAQKQFPLDIRLWASYRGQTLARTVQGMMMYEDAIKILHWLEIGSSPGKTAEQKQTQLQDMVRLKFSYICACQVYGKHRRENKQQADDIDYLLQEYPNLRVAYVDTIDMANGEKMYDTVLIKSENGEICEVYRYQLPGDPILGEGKPENQNNGVQFTRGEFVQTIDMNQQHYFEECLKMPQMLRTADLHPSKKPVSIIGMREHIFTGNASSLAKFKTWQELVFVTLSQRVLAEPLYVRMHYGHPDVFDKVIALTRGGLSKASKGINLSEDVFAGFNSTLRGGVVTHVEFMQCGKGRDVALSQISMFEGKLANGAGETSLAREAHRMGQFMDFFRLNSMYYSHTGFYFATWMTIVTTFVYMYSKVYMALAGVQKQVIFKMESQDIINLNEDLNFADRAYDDADSVINTQYYIQAGLFLSLPLIAVYFGEMGLRRGFVQFIEMVVTGGPAFFIFQVGTTMHYFDNNLLHGEAQYKATGRGFKITRETFVLLYKAYANSHYRKAFELVGLCLVYVTFGEFNICRRDGPITESLSSDFCETAQGFGVQTFAIWTISVLWLMSPYIFNTDGLDWEKTKADIKAWTVWMYADESFVDEDQPMCGGWISWWKSELSLFHNTRPIARFTVILRESRHFLLMWYVITLRWNATAVALVLGAVVVTVILLGVLGAAGSTLRGSPAP</sequence>
<feature type="compositionally biased region" description="Basic and acidic residues" evidence="10">
    <location>
        <begin position="1"/>
        <end position="17"/>
    </location>
</feature>
<dbReference type="HOGENOM" id="CLU_000742_0_0_1"/>
<evidence type="ECO:0000313" key="14">
    <source>
        <dbReference type="Proteomes" id="UP000019132"/>
    </source>
</evidence>
<evidence type="ECO:0000256" key="3">
    <source>
        <dbReference type="ARBA" id="ARBA00012589"/>
    </source>
</evidence>
<dbReference type="EnsemblProtists" id="PYU1_T000548">
    <property type="protein sequence ID" value="PYU1_T000548"/>
    <property type="gene ID" value="PYU1_G000548"/>
</dbReference>
<reference evidence="13" key="3">
    <citation type="submission" date="2015-02" db="UniProtKB">
        <authorList>
            <consortium name="EnsemblProtists"/>
        </authorList>
    </citation>
    <scope>IDENTIFICATION</scope>
    <source>
        <strain evidence="13">DAOM BR144</strain>
    </source>
</reference>
<dbReference type="OMA" id="LAKFKTW"/>
<evidence type="ECO:0000259" key="12">
    <source>
        <dbReference type="SMART" id="SM01205"/>
    </source>
</evidence>
<keyword evidence="6 11" id="KW-0812">Transmembrane</keyword>
<comment type="similarity">
    <text evidence="2">Belongs to the glycosyltransferase 48 family.</text>
</comment>
<dbReference type="EMBL" id="GL376636">
    <property type="status" value="NOT_ANNOTATED_CDS"/>
    <property type="molecule type" value="Genomic_DNA"/>
</dbReference>
<evidence type="ECO:0000256" key="8">
    <source>
        <dbReference type="ARBA" id="ARBA00023136"/>
    </source>
</evidence>
<dbReference type="eggNOG" id="KOG0916">
    <property type="taxonomic scope" value="Eukaryota"/>
</dbReference>